<feature type="domain" description="ABC transporter" evidence="5">
    <location>
        <begin position="4"/>
        <end position="234"/>
    </location>
</feature>
<dbReference type="InterPro" id="IPR003439">
    <property type="entry name" value="ABC_transporter-like_ATP-bd"/>
</dbReference>
<dbReference type="EMBL" id="CP003359">
    <property type="protein sequence ID" value="AGB41128.1"/>
    <property type="molecule type" value="Genomic_DNA"/>
</dbReference>
<dbReference type="Gene3D" id="3.40.50.300">
    <property type="entry name" value="P-loop containing nucleotide triphosphate hydrolases"/>
    <property type="match status" value="1"/>
</dbReference>
<dbReference type="InterPro" id="IPR003593">
    <property type="entry name" value="AAA+_ATPase"/>
</dbReference>
<evidence type="ECO:0000256" key="1">
    <source>
        <dbReference type="ARBA" id="ARBA00022448"/>
    </source>
</evidence>
<dbReference type="PROSITE" id="PS50893">
    <property type="entry name" value="ABC_TRANSPORTER_2"/>
    <property type="match status" value="1"/>
</dbReference>
<dbReference type="PANTHER" id="PTHR42781:SF4">
    <property type="entry name" value="SPERMIDINE_PUTRESCINE IMPORT ATP-BINDING PROTEIN POTA"/>
    <property type="match status" value="1"/>
</dbReference>
<dbReference type="Proteomes" id="UP000010880">
    <property type="component" value="Chromosome"/>
</dbReference>
<dbReference type="Pfam" id="PF00005">
    <property type="entry name" value="ABC_tran"/>
    <property type="match status" value="1"/>
</dbReference>
<dbReference type="InterPro" id="IPR012340">
    <property type="entry name" value="NA-bd_OB-fold"/>
</dbReference>
<evidence type="ECO:0000313" key="7">
    <source>
        <dbReference type="Proteomes" id="UP000010880"/>
    </source>
</evidence>
<keyword evidence="7" id="KW-1185">Reference proteome</keyword>
<dbReference type="GO" id="GO:0005524">
    <property type="term" value="F:ATP binding"/>
    <property type="evidence" value="ECO:0007669"/>
    <property type="project" value="UniProtKB-KW"/>
</dbReference>
<dbReference type="Gene3D" id="2.40.50.140">
    <property type="entry name" value="Nucleic acid-binding proteins"/>
    <property type="match status" value="1"/>
</dbReference>
<dbReference type="STRING" id="748449.Halha_1180"/>
<dbReference type="KEGG" id="hhl:Halha_1180"/>
<dbReference type="HOGENOM" id="CLU_000604_1_1_9"/>
<dbReference type="InterPro" id="IPR013611">
    <property type="entry name" value="Transp-assoc_OB_typ2"/>
</dbReference>
<dbReference type="SUPFAM" id="SSF50331">
    <property type="entry name" value="MOP-like"/>
    <property type="match status" value="1"/>
</dbReference>
<dbReference type="InterPro" id="IPR027417">
    <property type="entry name" value="P-loop_NTPase"/>
</dbReference>
<dbReference type="GO" id="GO:0016887">
    <property type="term" value="F:ATP hydrolysis activity"/>
    <property type="evidence" value="ECO:0007669"/>
    <property type="project" value="InterPro"/>
</dbReference>
<dbReference type="RefSeq" id="WP_015326851.1">
    <property type="nucleotide sequence ID" value="NC_019978.1"/>
</dbReference>
<dbReference type="InterPro" id="IPR050093">
    <property type="entry name" value="ABC_SmlMolc_Importer"/>
</dbReference>
<dbReference type="InterPro" id="IPR008995">
    <property type="entry name" value="Mo/tungstate-bd_C_term_dom"/>
</dbReference>
<dbReference type="GO" id="GO:0015418">
    <property type="term" value="F:ABC-type quaternary ammonium compound transporting activity"/>
    <property type="evidence" value="ECO:0007669"/>
    <property type="project" value="UniProtKB-EC"/>
</dbReference>
<proteinExistence type="predicted"/>
<protein>
    <recommendedName>
        <fullName evidence="4">ABC-type quaternary amine transporter</fullName>
        <ecNumber evidence="4">7.6.2.9</ecNumber>
    </recommendedName>
</protein>
<organism evidence="6 7">
    <name type="scientific">Halobacteroides halobius (strain ATCC 35273 / DSM 5150 / MD-1)</name>
    <dbReference type="NCBI Taxonomy" id="748449"/>
    <lineage>
        <taxon>Bacteria</taxon>
        <taxon>Bacillati</taxon>
        <taxon>Bacillota</taxon>
        <taxon>Clostridia</taxon>
        <taxon>Halanaerobiales</taxon>
        <taxon>Halobacteroidaceae</taxon>
        <taxon>Halobacteroides</taxon>
    </lineage>
</organism>
<dbReference type="SMART" id="SM00382">
    <property type="entry name" value="AAA"/>
    <property type="match status" value="1"/>
</dbReference>
<evidence type="ECO:0000259" key="5">
    <source>
        <dbReference type="PROSITE" id="PS50893"/>
    </source>
</evidence>
<keyword evidence="2" id="KW-0547">Nucleotide-binding</keyword>
<dbReference type="Pfam" id="PF08402">
    <property type="entry name" value="TOBE_2"/>
    <property type="match status" value="1"/>
</dbReference>
<dbReference type="EC" id="7.6.2.9" evidence="4"/>
<keyword evidence="3" id="KW-0067">ATP-binding</keyword>
<gene>
    <name evidence="6" type="ordered locus">Halha_1180</name>
</gene>
<dbReference type="PATRIC" id="fig|748449.3.peg.1139"/>
<evidence type="ECO:0000256" key="3">
    <source>
        <dbReference type="ARBA" id="ARBA00022840"/>
    </source>
</evidence>
<dbReference type="InterPro" id="IPR017871">
    <property type="entry name" value="ABC_transporter-like_CS"/>
</dbReference>
<dbReference type="Gene3D" id="2.40.50.100">
    <property type="match status" value="1"/>
</dbReference>
<evidence type="ECO:0000313" key="6">
    <source>
        <dbReference type="EMBL" id="AGB41128.1"/>
    </source>
</evidence>
<reference evidence="7" key="1">
    <citation type="submission" date="2012-02" db="EMBL/GenBank/DDBJ databases">
        <title>The complete genome of Halobacteroides halobius DSM 5150.</title>
        <authorList>
            <person name="Lucas S."/>
            <person name="Copeland A."/>
            <person name="Lapidus A."/>
            <person name="Glavina del Rio T."/>
            <person name="Dalin E."/>
            <person name="Tice H."/>
            <person name="Bruce D."/>
            <person name="Goodwin L."/>
            <person name="Pitluck S."/>
            <person name="Peters L."/>
            <person name="Mikhailova N."/>
            <person name="Gu W."/>
            <person name="Kyrpides N."/>
            <person name="Mavromatis K."/>
            <person name="Ivanova N."/>
            <person name="Brettin T."/>
            <person name="Detter J.C."/>
            <person name="Han C."/>
            <person name="Larimer F."/>
            <person name="Land M."/>
            <person name="Hauser L."/>
            <person name="Markowitz V."/>
            <person name="Cheng J.-F."/>
            <person name="Hugenholtz P."/>
            <person name="Woyke T."/>
            <person name="Wu D."/>
            <person name="Tindall B."/>
            <person name="Pomrenke H."/>
            <person name="Brambilla E."/>
            <person name="Klenk H.-P."/>
            <person name="Eisen J.A."/>
        </authorList>
    </citation>
    <scope>NUCLEOTIDE SEQUENCE [LARGE SCALE GENOMIC DNA]</scope>
    <source>
        <strain evidence="7">ATCC 35273 / DSM 5150 / MD-1</strain>
    </source>
</reference>
<dbReference type="eggNOG" id="COG3842">
    <property type="taxonomic scope" value="Bacteria"/>
</dbReference>
<keyword evidence="1" id="KW-0813">Transport</keyword>
<dbReference type="SUPFAM" id="SSF52540">
    <property type="entry name" value="P-loop containing nucleoside triphosphate hydrolases"/>
    <property type="match status" value="1"/>
</dbReference>
<accession>L0KAK2</accession>
<dbReference type="AlphaFoldDB" id="L0KAK2"/>
<evidence type="ECO:0000256" key="4">
    <source>
        <dbReference type="ARBA" id="ARBA00066388"/>
    </source>
</evidence>
<dbReference type="GO" id="GO:0043190">
    <property type="term" value="C:ATP-binding cassette (ABC) transporter complex"/>
    <property type="evidence" value="ECO:0007669"/>
    <property type="project" value="InterPro"/>
</dbReference>
<dbReference type="OrthoDB" id="9802264at2"/>
<name>L0KAK2_HALHC</name>
<dbReference type="FunFam" id="3.40.50.300:FF:000425">
    <property type="entry name" value="Probable ABC transporter, ATP-binding subunit"/>
    <property type="match status" value="1"/>
</dbReference>
<dbReference type="PROSITE" id="PS00211">
    <property type="entry name" value="ABC_TRANSPORTER_1"/>
    <property type="match status" value="1"/>
</dbReference>
<evidence type="ECO:0000256" key="2">
    <source>
        <dbReference type="ARBA" id="ARBA00022741"/>
    </source>
</evidence>
<dbReference type="PANTHER" id="PTHR42781">
    <property type="entry name" value="SPERMIDINE/PUTRESCINE IMPORT ATP-BINDING PROTEIN POTA"/>
    <property type="match status" value="1"/>
</dbReference>
<sequence>MVEIKLNNLTKSFADEVVIDGLDLTINSGEITALLGPSGCGKTTTLKIIAGLLAPNQGDLLFNQESVIDIPTESREAVLVFQNYLLFPHLNVAENIAFGLKMRHVSDQKQQVRVKELLDLVNLTGYEQHSPAELSGGQRQRVALARALAINPEVLLLDEPLSNLDANLRGEMQDLIRKIHLKEEMTIVFVTHDREEAMLMADKIAVMNQGQIEQVGSPEELYKQPVTKFVADFFGTANYLSGRLTKESFSFSDGEVAIDNKLAPREEIEAMLRPEFIKLTAKEEAKLTGTIINKRFVGERILYQVDIGKQNLAVTILPPARFNVGDKVGLKIDLDNMWFMEG</sequence>